<evidence type="ECO:0000313" key="3">
    <source>
        <dbReference type="Proteomes" id="UP000029014"/>
    </source>
</evidence>
<proteinExistence type="predicted"/>
<feature type="transmembrane region" description="Helical" evidence="1">
    <location>
        <begin position="7"/>
        <end position="28"/>
    </location>
</feature>
<feature type="transmembrane region" description="Helical" evidence="1">
    <location>
        <begin position="89"/>
        <end position="108"/>
    </location>
</feature>
<feature type="transmembrane region" description="Helical" evidence="1">
    <location>
        <begin position="63"/>
        <end position="83"/>
    </location>
</feature>
<name>A0A087BT46_9BIFI</name>
<evidence type="ECO:0000256" key="1">
    <source>
        <dbReference type="SAM" id="Phobius"/>
    </source>
</evidence>
<reference evidence="2 3" key="1">
    <citation type="submission" date="2014-03" db="EMBL/GenBank/DDBJ databases">
        <title>Genomics of Bifidobacteria.</title>
        <authorList>
            <person name="Ventura M."/>
            <person name="Milani C."/>
            <person name="Lugli G.A."/>
        </authorList>
    </citation>
    <scope>NUCLEOTIDE SEQUENCE [LARGE SCALE GENOMIC DNA]</scope>
    <source>
        <strain evidence="2 3">LMG 11592</strain>
    </source>
</reference>
<keyword evidence="1" id="KW-0472">Membrane</keyword>
<keyword evidence="1" id="KW-0812">Transmembrane</keyword>
<dbReference type="Proteomes" id="UP000029014">
    <property type="component" value="Unassembled WGS sequence"/>
</dbReference>
<gene>
    <name evidence="2" type="ORF">BMIN_1096</name>
</gene>
<protein>
    <submittedName>
        <fullName evidence="2">Uncharacterized protein</fullName>
    </submittedName>
</protein>
<sequence length="135" mass="14950">MKRHDGVLTFAGFLGLAVITAHIINWSIGEPYAFYTYPAMWLLALVVAAVPDGHRTKRSRRTLIEFFAGFLGLAVITAHIINWSIGEPYAFYTYPAMWLLALVILAIAPPRQDADTAQVQQKTATAAETATMRKP</sequence>
<keyword evidence="3" id="KW-1185">Reference proteome</keyword>
<dbReference type="EMBL" id="JGZD01000001">
    <property type="protein sequence ID" value="KFI74196.1"/>
    <property type="molecule type" value="Genomic_DNA"/>
</dbReference>
<organism evidence="2 3">
    <name type="scientific">Bifidobacterium minimum</name>
    <dbReference type="NCBI Taxonomy" id="1693"/>
    <lineage>
        <taxon>Bacteria</taxon>
        <taxon>Bacillati</taxon>
        <taxon>Actinomycetota</taxon>
        <taxon>Actinomycetes</taxon>
        <taxon>Bifidobacteriales</taxon>
        <taxon>Bifidobacteriaceae</taxon>
        <taxon>Bifidobacterium</taxon>
    </lineage>
</organism>
<comment type="caution">
    <text evidence="2">The sequence shown here is derived from an EMBL/GenBank/DDBJ whole genome shotgun (WGS) entry which is preliminary data.</text>
</comment>
<feature type="transmembrane region" description="Helical" evidence="1">
    <location>
        <begin position="34"/>
        <end position="51"/>
    </location>
</feature>
<keyword evidence="1" id="KW-1133">Transmembrane helix</keyword>
<dbReference type="RefSeq" id="WP_033507973.1">
    <property type="nucleotide sequence ID" value="NZ_JGZD01000001.1"/>
</dbReference>
<accession>A0A087BT46</accession>
<dbReference type="AlphaFoldDB" id="A0A087BT46"/>
<evidence type="ECO:0000313" key="2">
    <source>
        <dbReference type="EMBL" id="KFI74196.1"/>
    </source>
</evidence>